<organism evidence="3 4">
    <name type="scientific">Streptomonospora halophila</name>
    <dbReference type="NCBI Taxonomy" id="427369"/>
    <lineage>
        <taxon>Bacteria</taxon>
        <taxon>Bacillati</taxon>
        <taxon>Actinomycetota</taxon>
        <taxon>Actinomycetes</taxon>
        <taxon>Streptosporangiales</taxon>
        <taxon>Nocardiopsidaceae</taxon>
        <taxon>Streptomonospora</taxon>
    </lineage>
</organism>
<evidence type="ECO:0000256" key="1">
    <source>
        <dbReference type="ARBA" id="ARBA00008791"/>
    </source>
</evidence>
<feature type="domain" description="UspA" evidence="2">
    <location>
        <begin position="9"/>
        <end position="141"/>
    </location>
</feature>
<dbReference type="EMBL" id="BAABIK010000019">
    <property type="protein sequence ID" value="GAA4948058.1"/>
    <property type="molecule type" value="Genomic_DNA"/>
</dbReference>
<dbReference type="Gene3D" id="3.40.50.620">
    <property type="entry name" value="HUPs"/>
    <property type="match status" value="2"/>
</dbReference>
<gene>
    <name evidence="3" type="ORF">GCM10023224_34930</name>
</gene>
<comment type="caution">
    <text evidence="3">The sequence shown here is derived from an EMBL/GenBank/DDBJ whole genome shotgun (WGS) entry which is preliminary data.</text>
</comment>
<dbReference type="PANTHER" id="PTHR31964">
    <property type="entry name" value="ADENINE NUCLEOTIDE ALPHA HYDROLASES-LIKE SUPERFAMILY PROTEIN"/>
    <property type="match status" value="1"/>
</dbReference>
<comment type="similarity">
    <text evidence="1">Belongs to the universal stress protein A family.</text>
</comment>
<dbReference type="SUPFAM" id="SSF52402">
    <property type="entry name" value="Adenine nucleotide alpha hydrolases-like"/>
    <property type="match status" value="2"/>
</dbReference>
<dbReference type="InterPro" id="IPR014729">
    <property type="entry name" value="Rossmann-like_a/b/a_fold"/>
</dbReference>
<dbReference type="PRINTS" id="PR01438">
    <property type="entry name" value="UNVRSLSTRESS"/>
</dbReference>
<sequence length="298" mass="31546">MENRSGAPVLAAVDETEGSLRALDWAADEALRRDRRLRIVYAFDWPLYHTVPAGIPDYSIEEFALRLVDHARDRAVERVPGLRVEAEFDVGDAAPILLLEAAEAELAVIGSRGRSRLGAALLGSTGMEMAATARCPVVVVPDREPKPAAGRIVVGLDGSPAAHSAAAWAFATAAGRGAALRAVTAHARFSSGRLGSLEVPARYAFDSAEEAAAREEARRLQSESLAGRREHYPQVAVEELVEAGHPARVLVDASENADLLVVGSRGRGGFTGMLLGSVSQSVLSHSAVPVAVLRAEKH</sequence>
<dbReference type="Pfam" id="PF00582">
    <property type="entry name" value="Usp"/>
    <property type="match status" value="2"/>
</dbReference>
<dbReference type="InterPro" id="IPR006016">
    <property type="entry name" value="UspA"/>
</dbReference>
<proteinExistence type="inferred from homology"/>
<protein>
    <submittedName>
        <fullName evidence="3">Universal stress protein</fullName>
    </submittedName>
</protein>
<keyword evidence="4" id="KW-1185">Reference proteome</keyword>
<name>A0ABP9GMC2_9ACTN</name>
<evidence type="ECO:0000259" key="2">
    <source>
        <dbReference type="Pfam" id="PF00582"/>
    </source>
</evidence>
<dbReference type="Proteomes" id="UP001499993">
    <property type="component" value="Unassembled WGS sequence"/>
</dbReference>
<dbReference type="PANTHER" id="PTHR31964:SF113">
    <property type="entry name" value="USPA DOMAIN-CONTAINING PROTEIN"/>
    <property type="match status" value="1"/>
</dbReference>
<dbReference type="RefSeq" id="WP_345557495.1">
    <property type="nucleotide sequence ID" value="NZ_BAABIK010000019.1"/>
</dbReference>
<evidence type="ECO:0000313" key="4">
    <source>
        <dbReference type="Proteomes" id="UP001499993"/>
    </source>
</evidence>
<reference evidence="4" key="1">
    <citation type="journal article" date="2019" name="Int. J. Syst. Evol. Microbiol.">
        <title>The Global Catalogue of Microorganisms (GCM) 10K type strain sequencing project: providing services to taxonomists for standard genome sequencing and annotation.</title>
        <authorList>
            <consortium name="The Broad Institute Genomics Platform"/>
            <consortium name="The Broad Institute Genome Sequencing Center for Infectious Disease"/>
            <person name="Wu L."/>
            <person name="Ma J."/>
        </authorList>
    </citation>
    <scope>NUCLEOTIDE SEQUENCE [LARGE SCALE GENOMIC DNA]</scope>
    <source>
        <strain evidence="4">JCM 18123</strain>
    </source>
</reference>
<accession>A0ABP9GMC2</accession>
<dbReference type="InterPro" id="IPR006015">
    <property type="entry name" value="Universal_stress_UspA"/>
</dbReference>
<evidence type="ECO:0000313" key="3">
    <source>
        <dbReference type="EMBL" id="GAA4948058.1"/>
    </source>
</evidence>
<feature type="domain" description="UspA" evidence="2">
    <location>
        <begin position="151"/>
        <end position="294"/>
    </location>
</feature>